<dbReference type="PRINTS" id="PR00171">
    <property type="entry name" value="SUGRTRNSPORT"/>
</dbReference>
<dbReference type="PANTHER" id="PTHR23503">
    <property type="entry name" value="SOLUTE CARRIER FAMILY 2"/>
    <property type="match status" value="1"/>
</dbReference>
<dbReference type="PROSITE" id="PS00216">
    <property type="entry name" value="SUGAR_TRANSPORT_1"/>
    <property type="match status" value="1"/>
</dbReference>
<feature type="transmembrane region" description="Helical" evidence="7">
    <location>
        <begin position="142"/>
        <end position="167"/>
    </location>
</feature>
<proteinExistence type="evidence at transcript level"/>
<protein>
    <submittedName>
        <fullName evidence="9">Solute carrier family 2, facilitated glucose transporter member 5-like</fullName>
    </submittedName>
</protein>
<dbReference type="InterPro" id="IPR036259">
    <property type="entry name" value="MFS_trans_sf"/>
</dbReference>
<evidence type="ECO:0000256" key="5">
    <source>
        <dbReference type="RuleBase" id="RU003346"/>
    </source>
</evidence>
<feature type="transmembrane region" description="Helical" evidence="7">
    <location>
        <begin position="362"/>
        <end position="385"/>
    </location>
</feature>
<keyword evidence="9" id="KW-0762">Sugar transport</keyword>
<comment type="subcellular location">
    <subcellularLocation>
        <location evidence="1">Membrane</location>
        <topology evidence="1">Multi-pass membrane protein</topology>
    </subcellularLocation>
</comment>
<feature type="transmembrane region" description="Helical" evidence="7">
    <location>
        <begin position="179"/>
        <end position="197"/>
    </location>
</feature>
<dbReference type="InterPro" id="IPR045263">
    <property type="entry name" value="GLUT"/>
</dbReference>
<dbReference type="GO" id="GO:0070837">
    <property type="term" value="P:dehydroascorbic acid transport"/>
    <property type="evidence" value="ECO:0007669"/>
    <property type="project" value="TreeGrafter"/>
</dbReference>
<dbReference type="SUPFAM" id="SSF103473">
    <property type="entry name" value="MFS general substrate transporter"/>
    <property type="match status" value="1"/>
</dbReference>
<keyword evidence="3 7" id="KW-1133">Transmembrane helix</keyword>
<feature type="domain" description="Major facilitator superfamily (MFS) profile" evidence="8">
    <location>
        <begin position="25"/>
        <end position="484"/>
    </location>
</feature>
<dbReference type="AlphaFoldDB" id="A0A6F9DSV5"/>
<dbReference type="NCBIfam" id="TIGR00879">
    <property type="entry name" value="SP"/>
    <property type="match status" value="1"/>
</dbReference>
<dbReference type="GO" id="GO:0055056">
    <property type="term" value="F:D-glucose transmembrane transporter activity"/>
    <property type="evidence" value="ECO:0007669"/>
    <property type="project" value="TreeGrafter"/>
</dbReference>
<feature type="transmembrane region" description="Helical" evidence="7">
    <location>
        <begin position="460"/>
        <end position="480"/>
    </location>
</feature>
<dbReference type="InterPro" id="IPR003663">
    <property type="entry name" value="Sugar/inositol_transpt"/>
</dbReference>
<evidence type="ECO:0000256" key="1">
    <source>
        <dbReference type="ARBA" id="ARBA00004141"/>
    </source>
</evidence>
<dbReference type="GO" id="GO:0046323">
    <property type="term" value="P:D-glucose import"/>
    <property type="evidence" value="ECO:0007669"/>
    <property type="project" value="TreeGrafter"/>
</dbReference>
<feature type="transmembrane region" description="Helical" evidence="7">
    <location>
        <begin position="295"/>
        <end position="316"/>
    </location>
</feature>
<evidence type="ECO:0000256" key="4">
    <source>
        <dbReference type="ARBA" id="ARBA00023136"/>
    </source>
</evidence>
<comment type="similarity">
    <text evidence="5">Belongs to the major facilitator superfamily. Sugar transporter (TC 2.A.1.1) family.</text>
</comment>
<feature type="transmembrane region" description="Helical" evidence="7">
    <location>
        <begin position="119"/>
        <end position="136"/>
    </location>
</feature>
<dbReference type="FunFam" id="1.20.1250.20:FF:000029">
    <property type="entry name" value="solute carrier family 2, facilitated glucose transporter member 4"/>
    <property type="match status" value="1"/>
</dbReference>
<name>A0A6F9DSV5_9ASCI</name>
<keyword evidence="2 7" id="KW-0812">Transmembrane</keyword>
<evidence type="ECO:0000313" key="9">
    <source>
        <dbReference type="EMBL" id="CAB3266209.1"/>
    </source>
</evidence>
<dbReference type="PROSITE" id="PS00217">
    <property type="entry name" value="SUGAR_TRANSPORT_2"/>
    <property type="match status" value="1"/>
</dbReference>
<dbReference type="PROSITE" id="PS50850">
    <property type="entry name" value="MFS"/>
    <property type="match status" value="1"/>
</dbReference>
<dbReference type="GO" id="GO:0005886">
    <property type="term" value="C:plasma membrane"/>
    <property type="evidence" value="ECO:0007669"/>
    <property type="project" value="TreeGrafter"/>
</dbReference>
<dbReference type="InterPro" id="IPR020846">
    <property type="entry name" value="MFS_dom"/>
</dbReference>
<sequence>MSGSDHLVDQYAVKPKATLSLIIGVSMSVIGASFQYGYNIAVVNAPADEIKDFYFGNDTVCSTSTTNGTNARTCVEDTERGNYRDNMYAIAVSAFALAGMLGSLLVGPVVGKFGRRGGLMVNNIISFVAALCLGLAKPANSFPLIIVGRFFIGVFAGLATGIVPMYIGEISPKEWRGAIGVLNQLLITIGILFAQLLGLESMLGTQQMWPYLLAFTCIPSVLQMISIPFMPKSPRFLLIDQQKEDEARNVLVKLRGSDNVVSEMDEMRTEAASQAAEGQMTIIQLFRERSVRWQLITVLLMMVAQQLSGINAVFFYSNTIFDAAGIPEGNPQDMASVGVGVVNVLMTIVSVAVIDRIGRKKLMVWGFGTMIFWCLAMTVVLNLLNVVGGGWISYLSIACVIGYIIGFAVGPGPIPWLITAELFRQAARPPAFMVACLLNWTCNFIIGISFPAVAKLTGPYVFILFMFVCIGITVFLYFVMPETKGKTFQQISNLFAKRNKVPMASEGNGEESSMKIPLKSMDNNSSQQV</sequence>
<feature type="transmembrane region" description="Helical" evidence="7">
    <location>
        <begin position="209"/>
        <end position="229"/>
    </location>
</feature>
<dbReference type="Pfam" id="PF00083">
    <property type="entry name" value="Sugar_tr"/>
    <property type="match status" value="1"/>
</dbReference>
<keyword evidence="4 7" id="KW-0472">Membrane</keyword>
<organism evidence="9">
    <name type="scientific">Phallusia mammillata</name>
    <dbReference type="NCBI Taxonomy" id="59560"/>
    <lineage>
        <taxon>Eukaryota</taxon>
        <taxon>Metazoa</taxon>
        <taxon>Chordata</taxon>
        <taxon>Tunicata</taxon>
        <taxon>Ascidiacea</taxon>
        <taxon>Phlebobranchia</taxon>
        <taxon>Ascidiidae</taxon>
        <taxon>Phallusia</taxon>
    </lineage>
</organism>
<keyword evidence="5" id="KW-0813">Transport</keyword>
<accession>A0A6F9DSV5</accession>
<feature type="transmembrane region" description="Helical" evidence="7">
    <location>
        <begin position="87"/>
        <end position="107"/>
    </location>
</feature>
<dbReference type="Gene3D" id="1.20.1250.20">
    <property type="entry name" value="MFS general substrate transporter like domains"/>
    <property type="match status" value="1"/>
</dbReference>
<feature type="transmembrane region" description="Helical" evidence="7">
    <location>
        <begin position="431"/>
        <end position="454"/>
    </location>
</feature>
<feature type="region of interest" description="Disordered" evidence="6">
    <location>
        <begin position="504"/>
        <end position="529"/>
    </location>
</feature>
<dbReference type="InterPro" id="IPR005828">
    <property type="entry name" value="MFS_sugar_transport-like"/>
</dbReference>
<reference evidence="9" key="1">
    <citation type="submission" date="2020-04" db="EMBL/GenBank/DDBJ databases">
        <authorList>
            <person name="Neveu A P."/>
        </authorList>
    </citation>
    <scope>NUCLEOTIDE SEQUENCE</scope>
    <source>
        <tissue evidence="9">Whole embryo</tissue>
    </source>
</reference>
<evidence type="ECO:0000259" key="8">
    <source>
        <dbReference type="PROSITE" id="PS50850"/>
    </source>
</evidence>
<evidence type="ECO:0000256" key="2">
    <source>
        <dbReference type="ARBA" id="ARBA00022692"/>
    </source>
</evidence>
<dbReference type="EMBL" id="LR790347">
    <property type="protein sequence ID" value="CAB3266209.1"/>
    <property type="molecule type" value="mRNA"/>
</dbReference>
<dbReference type="InterPro" id="IPR005829">
    <property type="entry name" value="Sugar_transporter_CS"/>
</dbReference>
<feature type="transmembrane region" description="Helical" evidence="7">
    <location>
        <begin position="21"/>
        <end position="38"/>
    </location>
</feature>
<dbReference type="PANTHER" id="PTHR23503:SF132">
    <property type="entry name" value="SOLUTE CARRIER FAMILY 2, FACILITATED GLUCOSE TRANSPORTER MEMBER 5-LIKE"/>
    <property type="match status" value="1"/>
</dbReference>
<gene>
    <name evidence="9" type="primary">Slc2a5-001</name>
</gene>
<evidence type="ECO:0000256" key="6">
    <source>
        <dbReference type="SAM" id="MobiDB-lite"/>
    </source>
</evidence>
<feature type="transmembrane region" description="Helical" evidence="7">
    <location>
        <begin position="391"/>
        <end position="410"/>
    </location>
</feature>
<feature type="transmembrane region" description="Helical" evidence="7">
    <location>
        <begin position="336"/>
        <end position="355"/>
    </location>
</feature>
<evidence type="ECO:0000256" key="3">
    <source>
        <dbReference type="ARBA" id="ARBA00022989"/>
    </source>
</evidence>
<evidence type="ECO:0000256" key="7">
    <source>
        <dbReference type="SAM" id="Phobius"/>
    </source>
</evidence>